<sequence>MSYNTNDIMGYAQDPIVFSNEQGGNELYEKVKEVMVYGINENGLPATMFEDTIKSGGMFGTKCPLLMIRHSDSSCRFFMIGIFVYGNQVMFALFGESAENTKYNRKQYYQENGNFIKAALIKPDEFKLQSELQWREDILNVFNNATH</sequence>
<dbReference type="AlphaFoldDB" id="B0MNG1"/>
<keyword evidence="2" id="KW-1185">Reference proteome</keyword>
<proteinExistence type="predicted"/>
<dbReference type="EMBL" id="ABCA03000046">
    <property type="protein sequence ID" value="EDS00673.1"/>
    <property type="molecule type" value="Genomic_DNA"/>
</dbReference>
<comment type="caution">
    <text evidence="1">The sequence shown here is derived from an EMBL/GenBank/DDBJ whole genome shotgun (WGS) entry which is preliminary data.</text>
</comment>
<evidence type="ECO:0000313" key="2">
    <source>
        <dbReference type="Proteomes" id="UP000005326"/>
    </source>
</evidence>
<reference evidence="1" key="2">
    <citation type="submission" date="2014-06" db="EMBL/GenBank/DDBJ databases">
        <title>Draft genome sequence of Eubacterium siraeum (DSM 15702).</title>
        <authorList>
            <person name="Sudarsanam P."/>
            <person name="Ley R."/>
            <person name="Guruge J."/>
            <person name="Turnbaugh P.J."/>
            <person name="Mahowald M."/>
            <person name="Liep D."/>
            <person name="Gordon J."/>
        </authorList>
    </citation>
    <scope>NUCLEOTIDE SEQUENCE</scope>
    <source>
        <strain evidence="1">DSM 15702</strain>
    </source>
</reference>
<dbReference type="Proteomes" id="UP000005326">
    <property type="component" value="Unassembled WGS sequence"/>
</dbReference>
<protein>
    <submittedName>
        <fullName evidence="1">Uncharacterized protein</fullName>
    </submittedName>
</protein>
<gene>
    <name evidence="1" type="ORF">EUBSIR_01366</name>
</gene>
<organism evidence="1 2">
    <name type="scientific">[Eubacterium] siraeum DSM 15702</name>
    <dbReference type="NCBI Taxonomy" id="428128"/>
    <lineage>
        <taxon>Bacteria</taxon>
        <taxon>Bacillati</taxon>
        <taxon>Bacillota</taxon>
        <taxon>Clostridia</taxon>
        <taxon>Eubacteriales</taxon>
        <taxon>Oscillospiraceae</taxon>
        <taxon>Oscillospiraceae incertae sedis</taxon>
    </lineage>
</organism>
<reference evidence="1" key="1">
    <citation type="submission" date="2007-10" db="EMBL/GenBank/DDBJ databases">
        <authorList>
            <person name="Fulton L."/>
            <person name="Clifton S."/>
            <person name="Fulton B."/>
            <person name="Xu J."/>
            <person name="Minx P."/>
            <person name="Pepin K.H."/>
            <person name="Johnson M."/>
            <person name="Thiruvilangam P."/>
            <person name="Bhonagiri V."/>
            <person name="Nash W.E."/>
            <person name="Mardis E.R."/>
            <person name="Wilson R.K."/>
        </authorList>
    </citation>
    <scope>NUCLEOTIDE SEQUENCE [LARGE SCALE GENOMIC DNA]</scope>
    <source>
        <strain evidence="1">DSM 15702</strain>
    </source>
</reference>
<name>B0MNG1_9FIRM</name>
<evidence type="ECO:0000313" key="1">
    <source>
        <dbReference type="EMBL" id="EDS00673.1"/>
    </source>
</evidence>
<accession>B0MNG1</accession>